<dbReference type="AlphaFoldDB" id="E2BC62"/>
<dbReference type="InParanoid" id="E2BC62"/>
<dbReference type="PANTHER" id="PTHR31434:SF2">
    <property type="entry name" value="S PHASE CYCLIN A-ASSOCIATED PROTEIN IN THE ENDOPLASMIC RETICULUM"/>
    <property type="match status" value="1"/>
</dbReference>
<dbReference type="OrthoDB" id="71500at2759"/>
<accession>E2BC62</accession>
<protein>
    <submittedName>
        <fullName evidence="1">S phase cyclin A-associated protein in the endoplasmic reticulum</fullName>
    </submittedName>
</protein>
<sequence>MLSMNFLGVEGTSLQWRFIASHLVTRLSRDSLSDKSEVGSMPDTSGIYILSELFMVLGYFAVNNTDNQLVLQSAGAGPSVLQQLCTLPFPFYGDPRLIPYTTPALLAATHQNPEAMAILSCELSYELLEQYRNSEEGKLNPLVRLLKDNA</sequence>
<evidence type="ECO:0000313" key="2">
    <source>
        <dbReference type="Proteomes" id="UP000008237"/>
    </source>
</evidence>
<reference evidence="1 2" key="1">
    <citation type="journal article" date="2010" name="Science">
        <title>Genomic comparison of the ants Camponotus floridanus and Harpegnathos saltator.</title>
        <authorList>
            <person name="Bonasio R."/>
            <person name="Zhang G."/>
            <person name="Ye C."/>
            <person name="Mutti N.S."/>
            <person name="Fang X."/>
            <person name="Qin N."/>
            <person name="Donahue G."/>
            <person name="Yang P."/>
            <person name="Li Q."/>
            <person name="Li C."/>
            <person name="Zhang P."/>
            <person name="Huang Z."/>
            <person name="Berger S.L."/>
            <person name="Reinberg D."/>
            <person name="Wang J."/>
            <person name="Liebig J."/>
        </authorList>
    </citation>
    <scope>NUCLEOTIDE SEQUENCE [LARGE SCALE GENOMIC DNA]</scope>
    <source>
        <strain evidence="1 2">R22 G/1</strain>
    </source>
</reference>
<name>E2BC62_HARSA</name>
<gene>
    <name evidence="1" type="ORF">EAI_15485</name>
</gene>
<keyword evidence="2" id="KW-1185">Reference proteome</keyword>
<dbReference type="EMBL" id="GL447255">
    <property type="protein sequence ID" value="EFN86738.1"/>
    <property type="molecule type" value="Genomic_DNA"/>
</dbReference>
<evidence type="ECO:0000313" key="1">
    <source>
        <dbReference type="EMBL" id="EFN86738.1"/>
    </source>
</evidence>
<dbReference type="PANTHER" id="PTHR31434">
    <property type="entry name" value="S PHASE CYCLIN A-ASSOCIATED PROTEIN IN THE ENDOPLASMIC RETICULUM"/>
    <property type="match status" value="1"/>
</dbReference>
<organism evidence="2">
    <name type="scientific">Harpegnathos saltator</name>
    <name type="common">Jerdon's jumping ant</name>
    <dbReference type="NCBI Taxonomy" id="610380"/>
    <lineage>
        <taxon>Eukaryota</taxon>
        <taxon>Metazoa</taxon>
        <taxon>Ecdysozoa</taxon>
        <taxon>Arthropoda</taxon>
        <taxon>Hexapoda</taxon>
        <taxon>Insecta</taxon>
        <taxon>Pterygota</taxon>
        <taxon>Neoptera</taxon>
        <taxon>Endopterygota</taxon>
        <taxon>Hymenoptera</taxon>
        <taxon>Apocrita</taxon>
        <taxon>Aculeata</taxon>
        <taxon>Formicoidea</taxon>
        <taxon>Formicidae</taxon>
        <taxon>Ponerinae</taxon>
        <taxon>Ponerini</taxon>
        <taxon>Harpegnathos</taxon>
    </lineage>
</organism>
<dbReference type="Proteomes" id="UP000008237">
    <property type="component" value="Unassembled WGS sequence"/>
</dbReference>
<proteinExistence type="predicted"/>